<feature type="signal peptide" evidence="1">
    <location>
        <begin position="1"/>
        <end position="18"/>
    </location>
</feature>
<evidence type="ECO:0000256" key="1">
    <source>
        <dbReference type="SAM" id="SignalP"/>
    </source>
</evidence>
<dbReference type="SUPFAM" id="SSF55797">
    <property type="entry name" value="PR-1-like"/>
    <property type="match status" value="1"/>
</dbReference>
<protein>
    <submittedName>
        <fullName evidence="3">Uncharacterized protein, YkwD family</fullName>
    </submittedName>
</protein>
<dbReference type="CDD" id="cd05379">
    <property type="entry name" value="CAP_bacterial"/>
    <property type="match status" value="1"/>
</dbReference>
<keyword evidence="1" id="KW-0732">Signal</keyword>
<feature type="domain" description="SCP" evidence="2">
    <location>
        <begin position="26"/>
        <end position="146"/>
    </location>
</feature>
<dbReference type="EMBL" id="QWLA01000058">
    <property type="protein sequence ID" value="RIH84398.1"/>
    <property type="molecule type" value="Genomic_DNA"/>
</dbReference>
<comment type="caution">
    <text evidence="3">The sequence shown here is derived from an EMBL/GenBank/DDBJ whole genome shotgun (WGS) entry which is preliminary data.</text>
</comment>
<dbReference type="OrthoDB" id="68195at2"/>
<name>A0A399EKC1_9DEIN</name>
<keyword evidence="4" id="KW-1185">Reference proteome</keyword>
<sequence>MGRWVVLGVLLLSGFSLAASLEAQVLGLINQARAQGVRCPGGGGGLKLPALKYDAVLAKTALGHAINMGQKGFLSHYYGGVGPRVRLSRAGYRYTRMSEIIFKGGSPSPARAIRWWLRSGVHCRAIMNPYYKEFGAGFSPVGNAWAVVLAQPR</sequence>
<dbReference type="AlphaFoldDB" id="A0A399EKC1"/>
<dbReference type="InterPro" id="IPR014044">
    <property type="entry name" value="CAP_dom"/>
</dbReference>
<dbReference type="Proteomes" id="UP000265341">
    <property type="component" value="Unassembled WGS sequence"/>
</dbReference>
<evidence type="ECO:0000313" key="4">
    <source>
        <dbReference type="Proteomes" id="UP000265341"/>
    </source>
</evidence>
<dbReference type="PANTHER" id="PTHR31157">
    <property type="entry name" value="SCP DOMAIN-CONTAINING PROTEIN"/>
    <property type="match status" value="1"/>
</dbReference>
<dbReference type="PANTHER" id="PTHR31157:SF1">
    <property type="entry name" value="SCP DOMAIN-CONTAINING PROTEIN"/>
    <property type="match status" value="1"/>
</dbReference>
<reference evidence="3 4" key="1">
    <citation type="submission" date="2018-08" db="EMBL/GenBank/DDBJ databases">
        <title>Meiothermus roseus NBRC 110900 genome sequencing project.</title>
        <authorList>
            <person name="Da Costa M.S."/>
            <person name="Albuquerque L."/>
            <person name="Raposo P."/>
            <person name="Froufe H.J.C."/>
            <person name="Barroso C.S."/>
            <person name="Egas C."/>
        </authorList>
    </citation>
    <scope>NUCLEOTIDE SEQUENCE [LARGE SCALE GENOMIC DNA]</scope>
    <source>
        <strain evidence="3 4">NBRC 110900</strain>
    </source>
</reference>
<dbReference type="RefSeq" id="WP_119279065.1">
    <property type="nucleotide sequence ID" value="NZ_QWLA01000058.1"/>
</dbReference>
<dbReference type="Pfam" id="PF00188">
    <property type="entry name" value="CAP"/>
    <property type="match status" value="1"/>
</dbReference>
<organism evidence="3 4">
    <name type="scientific">Calidithermus roseus</name>
    <dbReference type="NCBI Taxonomy" id="1644118"/>
    <lineage>
        <taxon>Bacteria</taxon>
        <taxon>Thermotogati</taxon>
        <taxon>Deinococcota</taxon>
        <taxon>Deinococci</taxon>
        <taxon>Thermales</taxon>
        <taxon>Thermaceae</taxon>
        <taxon>Calidithermus</taxon>
    </lineage>
</organism>
<evidence type="ECO:0000313" key="3">
    <source>
        <dbReference type="EMBL" id="RIH84398.1"/>
    </source>
</evidence>
<accession>A0A399EKC1</accession>
<dbReference type="InterPro" id="IPR035940">
    <property type="entry name" value="CAP_sf"/>
</dbReference>
<dbReference type="Gene3D" id="3.40.33.10">
    <property type="entry name" value="CAP"/>
    <property type="match status" value="1"/>
</dbReference>
<evidence type="ECO:0000259" key="2">
    <source>
        <dbReference type="Pfam" id="PF00188"/>
    </source>
</evidence>
<gene>
    <name evidence="3" type="ORF">Mrose_02664</name>
</gene>
<proteinExistence type="predicted"/>
<feature type="chain" id="PRO_5017256662" evidence="1">
    <location>
        <begin position="19"/>
        <end position="153"/>
    </location>
</feature>